<evidence type="ECO:0000313" key="5">
    <source>
        <dbReference type="EMBL" id="KAG5173033.1"/>
    </source>
</evidence>
<evidence type="ECO:0000256" key="3">
    <source>
        <dbReference type="ARBA" id="ARBA00022553"/>
    </source>
</evidence>
<organism evidence="5">
    <name type="scientific">Psilocybe cubensis</name>
    <name type="common">Psychedelic mushroom</name>
    <name type="synonym">Stropharia cubensis</name>
    <dbReference type="NCBI Taxonomy" id="181762"/>
    <lineage>
        <taxon>Eukaryota</taxon>
        <taxon>Fungi</taxon>
        <taxon>Dikarya</taxon>
        <taxon>Basidiomycota</taxon>
        <taxon>Agaricomycotina</taxon>
        <taxon>Agaricomycetes</taxon>
        <taxon>Agaricomycetidae</taxon>
        <taxon>Agaricales</taxon>
        <taxon>Agaricineae</taxon>
        <taxon>Strophariaceae</taxon>
        <taxon>Psilocybe</taxon>
    </lineage>
</organism>
<dbReference type="PANTHER" id="PTHR23065:SF7">
    <property type="entry name" value="NOSTRIN, ISOFORM H"/>
    <property type="match status" value="1"/>
</dbReference>
<keyword evidence="2" id="KW-0963">Cytoplasm</keyword>
<evidence type="ECO:0000256" key="1">
    <source>
        <dbReference type="ARBA" id="ARBA00004496"/>
    </source>
</evidence>
<comment type="subcellular location">
    <subcellularLocation>
        <location evidence="1">Cytoplasm</location>
    </subcellularLocation>
</comment>
<dbReference type="PANTHER" id="PTHR23065">
    <property type="entry name" value="PROLINE-SERINE-THREONINE PHOSPHATASE INTERACTING PROTEIN 1"/>
    <property type="match status" value="1"/>
</dbReference>
<gene>
    <name evidence="5" type="ORF">JR316_002538</name>
</gene>
<dbReference type="Pfam" id="PF00611">
    <property type="entry name" value="FCH"/>
    <property type="match status" value="1"/>
</dbReference>
<keyword evidence="3" id="KW-0597">Phosphoprotein</keyword>
<dbReference type="GO" id="GO:0120104">
    <property type="term" value="C:mitotic actomyosin contractile ring, proximal layer"/>
    <property type="evidence" value="ECO:0007669"/>
    <property type="project" value="TreeGrafter"/>
</dbReference>
<dbReference type="GO" id="GO:0005543">
    <property type="term" value="F:phospholipid binding"/>
    <property type="evidence" value="ECO:0007669"/>
    <property type="project" value="TreeGrafter"/>
</dbReference>
<dbReference type="InterPro" id="IPR027267">
    <property type="entry name" value="AH/BAR_dom_sf"/>
</dbReference>
<evidence type="ECO:0000256" key="2">
    <source>
        <dbReference type="ARBA" id="ARBA00022490"/>
    </source>
</evidence>
<accession>A0A8H7Y5J4</accession>
<protein>
    <recommendedName>
        <fullName evidence="4">FCH domain-containing protein</fullName>
    </recommendedName>
</protein>
<dbReference type="AlphaFoldDB" id="A0A8H7Y5J4"/>
<dbReference type="EMBL" id="JAFIQS010000002">
    <property type="protein sequence ID" value="KAG5173033.1"/>
    <property type="molecule type" value="Genomic_DNA"/>
</dbReference>
<proteinExistence type="predicted"/>
<dbReference type="GO" id="GO:0009898">
    <property type="term" value="C:cytoplasmic side of plasma membrane"/>
    <property type="evidence" value="ECO:0007669"/>
    <property type="project" value="TreeGrafter"/>
</dbReference>
<name>A0A8H7Y5J4_PSICU</name>
<reference evidence="5" key="1">
    <citation type="submission" date="2021-02" db="EMBL/GenBank/DDBJ databases">
        <title>Psilocybe cubensis genome.</title>
        <authorList>
            <person name="Mckernan K.J."/>
            <person name="Crawford S."/>
            <person name="Trippe A."/>
            <person name="Kane L.T."/>
            <person name="Mclaughlin S."/>
        </authorList>
    </citation>
    <scope>NUCLEOTIDE SEQUENCE [LARGE SCALE GENOMIC DNA]</scope>
    <source>
        <strain evidence="5">MGC-MH-2018</strain>
    </source>
</reference>
<dbReference type="Gene3D" id="1.20.1270.60">
    <property type="entry name" value="Arfaptin homology (AH) domain/BAR domain"/>
    <property type="match status" value="1"/>
</dbReference>
<dbReference type="GO" id="GO:0007010">
    <property type="term" value="P:cytoskeleton organization"/>
    <property type="evidence" value="ECO:0007669"/>
    <property type="project" value="TreeGrafter"/>
</dbReference>
<dbReference type="OrthoDB" id="3050535at2759"/>
<dbReference type="SUPFAM" id="SSF103657">
    <property type="entry name" value="BAR/IMD domain-like"/>
    <property type="match status" value="1"/>
</dbReference>
<dbReference type="InterPro" id="IPR001060">
    <property type="entry name" value="FCH_dom"/>
</dbReference>
<evidence type="ECO:0000259" key="4">
    <source>
        <dbReference type="Pfam" id="PF00611"/>
    </source>
</evidence>
<comment type="caution">
    <text evidence="5">The sequence shown here is derived from an EMBL/GenBank/DDBJ whole genome shotgun (WGS) entry which is preliminary data.</text>
</comment>
<feature type="domain" description="FCH" evidence="4">
    <location>
        <begin position="166"/>
        <end position="238"/>
    </location>
</feature>
<sequence>MTALQLDSEESSNMVPGIKHRCLRRRSLRIYELLDPKRPVDVLSFDVGQIRAIVEMDGRIREGKHTTSIPAGYSEFAARFNEYTTGPERFATLSYAHGKLETYTPGIPVVWEQFLIDDSLVGWNSESSSSVREPTALLSQLPGSFHHTQQPLVSQLSDVGKIEFPQLQALSAYMKGALETTDQLAHFWIKRSGAIEHDYASRLATLAERTMGEKEPSEFRDAIDGFRVEAARQAMNHHTLAMQIALELEARCLNLRFDQILHWREVYEPGVKKLEEMLLQGRKPQTGISAEWKRQYRNVRHSLDLTRLQSMKNSIQSPFRLVTVSDFSPKPESQPVQELRGHGREWEALLSSCRKMEVNRSQFMKDLLSSFTDMLGSVRGSQDESHTMIIRSFDLFRPKEVVEEFHKNFSAAGENHSSQNFSKDNGAKIPVQEYSLSPSNVMSPRPLPPPPTLIAPPSNRKFILVYLLCEPILIPISSVKNKGKEKETQFEIHDNASSNANPWPGQTHTIHDKKPGMRVHNQTQVQKDMISPGPKHTSIANVPTTLPLLSISRSTSLTGNRTVRRMPLPPHRREDHQQLHPLVTAPVYTAQATRPKLPKLNTQFDS</sequence>